<dbReference type="CDD" id="cd00130">
    <property type="entry name" value="PAS"/>
    <property type="match status" value="2"/>
</dbReference>
<keyword evidence="9" id="KW-0677">Repeat</keyword>
<evidence type="ECO:0000256" key="10">
    <source>
        <dbReference type="ARBA" id="ARBA00022741"/>
    </source>
</evidence>
<comment type="subcellular location">
    <subcellularLocation>
        <location evidence="2">Cell inner membrane</location>
        <topology evidence="2">Multi-pass membrane protein</topology>
    </subcellularLocation>
</comment>
<dbReference type="AlphaFoldDB" id="A0A6I5RQU3"/>
<evidence type="ECO:0000256" key="3">
    <source>
        <dbReference type="ARBA" id="ARBA00012438"/>
    </source>
</evidence>
<dbReference type="EC" id="2.7.13.3" evidence="3"/>
<dbReference type="Pfam" id="PF08447">
    <property type="entry name" value="PAS_3"/>
    <property type="match status" value="2"/>
</dbReference>
<evidence type="ECO:0000256" key="5">
    <source>
        <dbReference type="ARBA" id="ARBA00022519"/>
    </source>
</evidence>
<dbReference type="PROSITE" id="PS50112">
    <property type="entry name" value="PAS"/>
    <property type="match status" value="1"/>
</dbReference>
<evidence type="ECO:0000313" key="17">
    <source>
        <dbReference type="EMBL" id="NES10337.1"/>
    </source>
</evidence>
<keyword evidence="10" id="KW-0547">Nucleotide-binding</keyword>
<keyword evidence="6" id="KW-0597">Phosphoprotein</keyword>
<dbReference type="SMART" id="SM00086">
    <property type="entry name" value="PAC"/>
    <property type="match status" value="2"/>
</dbReference>
<dbReference type="FunFam" id="2.10.70.100:FF:000001">
    <property type="entry name" value="Sensory transduction histidine kinase"/>
    <property type="match status" value="1"/>
</dbReference>
<dbReference type="PANTHER" id="PTHR43304:SF1">
    <property type="entry name" value="PAC DOMAIN-CONTAINING PROTEIN"/>
    <property type="match status" value="1"/>
</dbReference>
<dbReference type="NCBIfam" id="TIGR00229">
    <property type="entry name" value="sensory_box"/>
    <property type="match status" value="2"/>
</dbReference>
<dbReference type="InterPro" id="IPR013655">
    <property type="entry name" value="PAS_fold_3"/>
</dbReference>
<dbReference type="InterPro" id="IPR000014">
    <property type="entry name" value="PAS"/>
</dbReference>
<evidence type="ECO:0000256" key="8">
    <source>
        <dbReference type="ARBA" id="ARBA00022692"/>
    </source>
</evidence>
<dbReference type="InterPro" id="IPR001387">
    <property type="entry name" value="Cro/C1-type_HTH"/>
</dbReference>
<dbReference type="EMBL" id="JAAHBT010000122">
    <property type="protein sequence ID" value="NES10337.1"/>
    <property type="molecule type" value="Genomic_DNA"/>
</dbReference>
<name>A0A6I5RQU3_9PSED</name>
<proteinExistence type="predicted"/>
<accession>A0A6I5RQU3</accession>
<dbReference type="Pfam" id="PF01381">
    <property type="entry name" value="HTH_3"/>
    <property type="match status" value="1"/>
</dbReference>
<dbReference type="SMART" id="SM00091">
    <property type="entry name" value="PAS"/>
    <property type="match status" value="1"/>
</dbReference>
<dbReference type="PANTHER" id="PTHR43304">
    <property type="entry name" value="PHYTOCHROME-LIKE PROTEIN CPH1"/>
    <property type="match status" value="1"/>
</dbReference>
<dbReference type="InterPro" id="IPR035965">
    <property type="entry name" value="PAS-like_dom_sf"/>
</dbReference>
<dbReference type="GO" id="GO:0005886">
    <property type="term" value="C:plasma membrane"/>
    <property type="evidence" value="ECO:0007669"/>
    <property type="project" value="UniProtKB-SubCell"/>
</dbReference>
<evidence type="ECO:0000256" key="1">
    <source>
        <dbReference type="ARBA" id="ARBA00000085"/>
    </source>
</evidence>
<evidence type="ECO:0000256" key="12">
    <source>
        <dbReference type="ARBA" id="ARBA00022989"/>
    </source>
</evidence>
<dbReference type="InterPro" id="IPR010982">
    <property type="entry name" value="Lambda_DNA-bd_dom_sf"/>
</dbReference>
<evidence type="ECO:0000256" key="7">
    <source>
        <dbReference type="ARBA" id="ARBA00022679"/>
    </source>
</evidence>
<sequence length="360" mass="41737">MMENSFAFRLKELLEHHKLTLQAVGTALGISRTAVHKWTRGGEIDYDNLRKLAAFLKVNWIWLRYGEDALQDVQTTQVVELPMTDLRRRYTAEIMESETRMKLAQEGARIVTWEWNLISDEVTYSPNVEVVYGWQVNRNEDFWVHLPEEDVLNMQAMYAQAVAEGTGCECDFRIYQPDGEMRWISSRATVVRDSAGRSIRMVGISMDNTDRKVAEEALRNSEERFRAIFELAWGALAYIDLDGTWKRVNSSFCELLGYRAEALYGMTFQQLTHPDDLATNLALLERLLAGEIDRYVVEKRVRHHDGHYVWVRARTALQRRQNGEPEQLISVFEDISAQREEQARLQARIADLETQLAATR</sequence>
<evidence type="ECO:0000256" key="13">
    <source>
        <dbReference type="ARBA" id="ARBA00023136"/>
    </source>
</evidence>
<dbReference type="Gene3D" id="3.30.450.20">
    <property type="entry name" value="PAS domain"/>
    <property type="match status" value="2"/>
</dbReference>
<dbReference type="Gene3D" id="2.10.70.100">
    <property type="match status" value="1"/>
</dbReference>
<reference evidence="17 18" key="1">
    <citation type="submission" date="2020-02" db="EMBL/GenBank/DDBJ databases">
        <title>Broccoli isolated Pseudomonas sp.</title>
        <authorList>
            <person name="Fujikawa T."/>
            <person name="Sawada H."/>
        </authorList>
    </citation>
    <scope>NUCLEOTIDE SEQUENCE [LARGE SCALE GENOMIC DNA]</scope>
    <source>
        <strain evidence="17 18">JCM 32154</strain>
    </source>
</reference>
<keyword evidence="5" id="KW-0997">Cell inner membrane</keyword>
<dbReference type="GO" id="GO:0003677">
    <property type="term" value="F:DNA binding"/>
    <property type="evidence" value="ECO:0007669"/>
    <property type="project" value="InterPro"/>
</dbReference>
<keyword evidence="4" id="KW-1003">Cell membrane</keyword>
<dbReference type="Gene3D" id="1.10.260.40">
    <property type="entry name" value="lambda repressor-like DNA-binding domains"/>
    <property type="match status" value="1"/>
</dbReference>
<feature type="domain" description="HTH cro/C1-type" evidence="16">
    <location>
        <begin position="10"/>
        <end position="63"/>
    </location>
</feature>
<dbReference type="GO" id="GO:0004673">
    <property type="term" value="F:protein histidine kinase activity"/>
    <property type="evidence" value="ECO:0007669"/>
    <property type="project" value="UniProtKB-EC"/>
</dbReference>
<dbReference type="InterPro" id="IPR052162">
    <property type="entry name" value="Sensor_kinase/Photoreceptor"/>
</dbReference>
<evidence type="ECO:0000259" key="16">
    <source>
        <dbReference type="PROSITE" id="PS50943"/>
    </source>
</evidence>
<dbReference type="SUPFAM" id="SSF55785">
    <property type="entry name" value="PYP-like sensor domain (PAS domain)"/>
    <property type="match status" value="2"/>
</dbReference>
<dbReference type="SUPFAM" id="SSF47413">
    <property type="entry name" value="lambda repressor-like DNA-binding domains"/>
    <property type="match status" value="1"/>
</dbReference>
<dbReference type="CDD" id="cd00093">
    <property type="entry name" value="HTH_XRE"/>
    <property type="match status" value="1"/>
</dbReference>
<keyword evidence="8" id="KW-0812">Transmembrane</keyword>
<keyword evidence="12" id="KW-1133">Transmembrane helix</keyword>
<dbReference type="PROSITE" id="PS50113">
    <property type="entry name" value="PAC"/>
    <property type="match status" value="2"/>
</dbReference>
<evidence type="ECO:0000256" key="6">
    <source>
        <dbReference type="ARBA" id="ARBA00022553"/>
    </source>
</evidence>
<feature type="domain" description="PAS" evidence="14">
    <location>
        <begin position="221"/>
        <end position="291"/>
    </location>
</feature>
<evidence type="ECO:0000256" key="2">
    <source>
        <dbReference type="ARBA" id="ARBA00004429"/>
    </source>
</evidence>
<evidence type="ECO:0000259" key="14">
    <source>
        <dbReference type="PROSITE" id="PS50112"/>
    </source>
</evidence>
<keyword evidence="13" id="KW-0472">Membrane</keyword>
<dbReference type="InterPro" id="IPR001610">
    <property type="entry name" value="PAC"/>
</dbReference>
<dbReference type="GO" id="GO:0000166">
    <property type="term" value="F:nucleotide binding"/>
    <property type="evidence" value="ECO:0007669"/>
    <property type="project" value="UniProtKB-KW"/>
</dbReference>
<dbReference type="RefSeq" id="WP_163936322.1">
    <property type="nucleotide sequence ID" value="NZ_BMQU01000018.1"/>
</dbReference>
<dbReference type="Proteomes" id="UP000471751">
    <property type="component" value="Unassembled WGS sequence"/>
</dbReference>
<evidence type="ECO:0000256" key="11">
    <source>
        <dbReference type="ARBA" id="ARBA00022777"/>
    </source>
</evidence>
<evidence type="ECO:0000259" key="15">
    <source>
        <dbReference type="PROSITE" id="PS50113"/>
    </source>
</evidence>
<dbReference type="PROSITE" id="PS50943">
    <property type="entry name" value="HTH_CROC1"/>
    <property type="match status" value="1"/>
</dbReference>
<dbReference type="SMART" id="SM00530">
    <property type="entry name" value="HTH_XRE"/>
    <property type="match status" value="1"/>
</dbReference>
<protein>
    <recommendedName>
        <fullName evidence="3">histidine kinase</fullName>
        <ecNumber evidence="3">2.7.13.3</ecNumber>
    </recommendedName>
</protein>
<evidence type="ECO:0000256" key="4">
    <source>
        <dbReference type="ARBA" id="ARBA00022475"/>
    </source>
</evidence>
<comment type="caution">
    <text evidence="17">The sequence shown here is derived from an EMBL/GenBank/DDBJ whole genome shotgun (WGS) entry which is preliminary data.</text>
</comment>
<organism evidence="17 18">
    <name type="scientific">Pseudomonas laurentiana</name>
    <dbReference type="NCBI Taxonomy" id="2364649"/>
    <lineage>
        <taxon>Bacteria</taxon>
        <taxon>Pseudomonadati</taxon>
        <taxon>Pseudomonadota</taxon>
        <taxon>Gammaproteobacteria</taxon>
        <taxon>Pseudomonadales</taxon>
        <taxon>Pseudomonadaceae</taxon>
        <taxon>Pseudomonas</taxon>
    </lineage>
</organism>
<evidence type="ECO:0000313" key="18">
    <source>
        <dbReference type="Proteomes" id="UP000471751"/>
    </source>
</evidence>
<evidence type="ECO:0000256" key="9">
    <source>
        <dbReference type="ARBA" id="ARBA00022737"/>
    </source>
</evidence>
<dbReference type="InterPro" id="IPR000700">
    <property type="entry name" value="PAS-assoc_C"/>
</dbReference>
<comment type="catalytic activity">
    <reaction evidence="1">
        <text>ATP + protein L-histidine = ADP + protein N-phospho-L-histidine.</text>
        <dbReference type="EC" id="2.7.13.3"/>
    </reaction>
</comment>
<keyword evidence="11" id="KW-0418">Kinase</keyword>
<feature type="domain" description="PAC" evidence="15">
    <location>
        <begin position="168"/>
        <end position="220"/>
    </location>
</feature>
<keyword evidence="7" id="KW-0808">Transferase</keyword>
<feature type="domain" description="PAC" evidence="15">
    <location>
        <begin position="295"/>
        <end position="347"/>
    </location>
</feature>
<keyword evidence="18" id="KW-1185">Reference proteome</keyword>
<gene>
    <name evidence="17" type="ORF">G3O07_12270</name>
</gene>